<dbReference type="Gene3D" id="3.30.390.10">
    <property type="entry name" value="Enolase-like, N-terminal domain"/>
    <property type="match status" value="1"/>
</dbReference>
<dbReference type="SFLD" id="SFLDS00001">
    <property type="entry name" value="Enolase"/>
    <property type="match status" value="1"/>
</dbReference>
<dbReference type="InterPro" id="IPR029065">
    <property type="entry name" value="Enolase_C-like"/>
</dbReference>
<dbReference type="PROSITE" id="PS00909">
    <property type="entry name" value="MR_MLE_2"/>
    <property type="match status" value="1"/>
</dbReference>
<dbReference type="PANTHER" id="PTHR48080:SF2">
    <property type="entry name" value="D-GALACTONATE DEHYDRATASE"/>
    <property type="match status" value="1"/>
</dbReference>
<keyword evidence="1" id="KW-0456">Lyase</keyword>
<comment type="caution">
    <text evidence="3">The sequence shown here is derived from an EMBL/GenBank/DDBJ whole genome shotgun (WGS) entry which is preliminary data.</text>
</comment>
<evidence type="ECO:0000313" key="3">
    <source>
        <dbReference type="EMBL" id="RXN85408.1"/>
    </source>
</evidence>
<keyword evidence="4" id="KW-1185">Reference proteome</keyword>
<sequence>MTIERIECHVFRAPIAKPVQAAVGHFGNRPAVFLRVWASDGAWGWGEVFCNFPPVGAEHRGRLARDVVAPMAVGAPSDDPASTWRLLTARVRRMAIQCGEPGPMAQVVAAIDQALWDMRARRAGLPLWRVLAAAAGPTGMTADGRIRLYASGIGPDDVAQTALAKQAEGYTAFKFKVGFDPARDLANFRDIRDALGPEARIMVDANQAWEPGVAAERLRALESFRPYWVEEPVAADESLADWQALGRGTPLALAAGENIRGQADFEAAIDNGHLRFVQPDVGKWGGISGCMAVARYAQLAGLTFCPHWLGGGIGLAASMHLRAAMGPAGMVEVDANPNPLRESLWTLPAVADEEGWIRLPDAAGIGVDVELPALEAYRVAF</sequence>
<feature type="domain" description="Mandelate racemase/muconate lactonizing enzyme C-terminal" evidence="2">
    <location>
        <begin position="155"/>
        <end position="252"/>
    </location>
</feature>
<dbReference type="InterPro" id="IPR036849">
    <property type="entry name" value="Enolase-like_C_sf"/>
</dbReference>
<dbReference type="GO" id="GO:0016829">
    <property type="term" value="F:lyase activity"/>
    <property type="evidence" value="ECO:0007669"/>
    <property type="project" value="UniProtKB-KW"/>
</dbReference>
<reference evidence="3 4" key="1">
    <citation type="journal article" date="2017" name="Int. J. Syst. Evol. Microbiol.">
        <title>Achromobacter aloeverae sp. nov., isolated from the root of Aloe vera (L.) Burm.f.</title>
        <authorList>
            <person name="Kuncharoen N."/>
            <person name="Muramatsu Y."/>
            <person name="Shibata C."/>
            <person name="Kamakura Y."/>
            <person name="Nakagawa Y."/>
            <person name="Tanasupawat S."/>
        </authorList>
    </citation>
    <scope>NUCLEOTIDE SEQUENCE [LARGE SCALE GENOMIC DNA]</scope>
    <source>
        <strain evidence="3 4">AVA-1</strain>
    </source>
</reference>
<dbReference type="SUPFAM" id="SSF51604">
    <property type="entry name" value="Enolase C-terminal domain-like"/>
    <property type="match status" value="1"/>
</dbReference>
<evidence type="ECO:0000313" key="4">
    <source>
        <dbReference type="Proteomes" id="UP000290849"/>
    </source>
</evidence>
<dbReference type="InterPro" id="IPR034593">
    <property type="entry name" value="DgoD-like"/>
</dbReference>
<dbReference type="RefSeq" id="WP_129153047.1">
    <property type="nucleotide sequence ID" value="NZ_JBHSDO010000005.1"/>
</dbReference>
<dbReference type="InterPro" id="IPR013341">
    <property type="entry name" value="Mandelate_racemase_N_dom"/>
</dbReference>
<dbReference type="InterPro" id="IPR018110">
    <property type="entry name" value="Mandel_Rmase/mucon_lact_enz_CS"/>
</dbReference>
<dbReference type="SUPFAM" id="SSF54826">
    <property type="entry name" value="Enolase N-terminal domain-like"/>
    <property type="match status" value="1"/>
</dbReference>
<dbReference type="Pfam" id="PF13378">
    <property type="entry name" value="MR_MLE_C"/>
    <property type="match status" value="1"/>
</dbReference>
<dbReference type="PANTHER" id="PTHR48080">
    <property type="entry name" value="D-GALACTONATE DEHYDRATASE-RELATED"/>
    <property type="match status" value="1"/>
</dbReference>
<organism evidence="3 4">
    <name type="scientific">Achromobacter aloeverae</name>
    <dbReference type="NCBI Taxonomy" id="1750518"/>
    <lineage>
        <taxon>Bacteria</taxon>
        <taxon>Pseudomonadati</taxon>
        <taxon>Pseudomonadota</taxon>
        <taxon>Betaproteobacteria</taxon>
        <taxon>Burkholderiales</taxon>
        <taxon>Alcaligenaceae</taxon>
        <taxon>Achromobacter</taxon>
    </lineage>
</organism>
<dbReference type="InterPro" id="IPR013342">
    <property type="entry name" value="Mandelate_racemase_C"/>
</dbReference>
<dbReference type="Pfam" id="PF02746">
    <property type="entry name" value="MR_MLE_N"/>
    <property type="match status" value="1"/>
</dbReference>
<dbReference type="SFLD" id="SFLDG00179">
    <property type="entry name" value="mandelate_racemase"/>
    <property type="match status" value="1"/>
</dbReference>
<evidence type="ECO:0000259" key="2">
    <source>
        <dbReference type="SMART" id="SM00922"/>
    </source>
</evidence>
<dbReference type="AlphaFoldDB" id="A0A4Q1HFQ9"/>
<dbReference type="OrthoDB" id="8609034at2"/>
<dbReference type="GO" id="GO:0009063">
    <property type="term" value="P:amino acid catabolic process"/>
    <property type="evidence" value="ECO:0007669"/>
    <property type="project" value="InterPro"/>
</dbReference>
<dbReference type="SMART" id="SM00922">
    <property type="entry name" value="MR_MLE"/>
    <property type="match status" value="1"/>
</dbReference>
<dbReference type="Proteomes" id="UP000290849">
    <property type="component" value="Unassembled WGS sequence"/>
</dbReference>
<gene>
    <name evidence="3" type="ORF">C7R54_23275</name>
</gene>
<accession>A0A4Q1HFQ9</accession>
<protein>
    <submittedName>
        <fullName evidence="3">Mandelate racemase</fullName>
    </submittedName>
</protein>
<proteinExistence type="predicted"/>
<dbReference type="InterPro" id="IPR029017">
    <property type="entry name" value="Enolase-like_N"/>
</dbReference>
<name>A0A4Q1HFQ9_9BURK</name>
<dbReference type="Gene3D" id="3.20.20.120">
    <property type="entry name" value="Enolase-like C-terminal domain"/>
    <property type="match status" value="1"/>
</dbReference>
<evidence type="ECO:0000256" key="1">
    <source>
        <dbReference type="ARBA" id="ARBA00023239"/>
    </source>
</evidence>
<dbReference type="EMBL" id="PYAL01000007">
    <property type="protein sequence ID" value="RXN85408.1"/>
    <property type="molecule type" value="Genomic_DNA"/>
</dbReference>
<dbReference type="CDD" id="cd03316">
    <property type="entry name" value="MR_like"/>
    <property type="match status" value="1"/>
</dbReference>